<dbReference type="SUPFAM" id="SSF52833">
    <property type="entry name" value="Thioredoxin-like"/>
    <property type="match status" value="1"/>
</dbReference>
<evidence type="ECO:0000256" key="8">
    <source>
        <dbReference type="ARBA" id="ARBA00023284"/>
    </source>
</evidence>
<dbReference type="Proteomes" id="UP000037046">
    <property type="component" value="Unassembled WGS sequence"/>
</dbReference>
<dbReference type="GO" id="GO:0008379">
    <property type="term" value="F:thioredoxin peroxidase activity"/>
    <property type="evidence" value="ECO:0007669"/>
    <property type="project" value="TreeGrafter"/>
</dbReference>
<dbReference type="GO" id="GO:0102039">
    <property type="term" value="F:NADH-dependent peroxiredoxin activity"/>
    <property type="evidence" value="ECO:0007669"/>
    <property type="project" value="UniProtKB-EC"/>
</dbReference>
<keyword evidence="13" id="KW-1185">Reference proteome</keyword>
<dbReference type="Gene3D" id="3.40.30.10">
    <property type="entry name" value="Glutaredoxin"/>
    <property type="match status" value="1"/>
</dbReference>
<evidence type="ECO:0000313" key="12">
    <source>
        <dbReference type="EMBL" id="KNX41168.1"/>
    </source>
</evidence>
<dbReference type="InterPro" id="IPR050217">
    <property type="entry name" value="Peroxiredoxin"/>
</dbReference>
<dbReference type="GO" id="GO:0033554">
    <property type="term" value="P:cellular response to stress"/>
    <property type="evidence" value="ECO:0007669"/>
    <property type="project" value="TreeGrafter"/>
</dbReference>
<evidence type="ECO:0000259" key="11">
    <source>
        <dbReference type="PROSITE" id="PS51352"/>
    </source>
</evidence>
<comment type="subunit">
    <text evidence="2">Homodimer; disulfide-linked, upon oxidation. 5 homodimers assemble to form a ring-like decamer.</text>
</comment>
<dbReference type="InterPro" id="IPR013766">
    <property type="entry name" value="Thioredoxin_domain"/>
</dbReference>
<evidence type="ECO:0000256" key="1">
    <source>
        <dbReference type="ARBA" id="ARBA00009796"/>
    </source>
</evidence>
<dbReference type="PROSITE" id="PS51352">
    <property type="entry name" value="THIOREDOXIN_2"/>
    <property type="match status" value="1"/>
</dbReference>
<dbReference type="Pfam" id="PF00578">
    <property type="entry name" value="AhpC-TSA"/>
    <property type="match status" value="1"/>
</dbReference>
<dbReference type="InterPro" id="IPR019479">
    <property type="entry name" value="Peroxiredoxin_C"/>
</dbReference>
<dbReference type="EMBL" id="LGVV01000030">
    <property type="protein sequence ID" value="KNX41168.1"/>
    <property type="molecule type" value="Genomic_DNA"/>
</dbReference>
<keyword evidence="6" id="KW-0049">Antioxidant</keyword>
<dbReference type="PANTHER" id="PTHR10681:SF121">
    <property type="entry name" value="ALKYL HYDROPEROXIDE REDUCTASE C"/>
    <property type="match status" value="1"/>
</dbReference>
<dbReference type="PATRIC" id="fig|74031.6.peg.2333"/>
<keyword evidence="8" id="KW-0676">Redox-active center</keyword>
<keyword evidence="5 12" id="KW-0575">Peroxidase</keyword>
<comment type="caution">
    <text evidence="12">The sequence shown here is derived from an EMBL/GenBank/DDBJ whole genome shotgun (WGS) entry which is preliminary data.</text>
</comment>
<evidence type="ECO:0000256" key="4">
    <source>
        <dbReference type="ARBA" id="ARBA00017462"/>
    </source>
</evidence>
<dbReference type="GO" id="GO:0006979">
    <property type="term" value="P:response to oxidative stress"/>
    <property type="evidence" value="ECO:0007669"/>
    <property type="project" value="TreeGrafter"/>
</dbReference>
<evidence type="ECO:0000256" key="6">
    <source>
        <dbReference type="ARBA" id="ARBA00022862"/>
    </source>
</evidence>
<evidence type="ECO:0000256" key="3">
    <source>
        <dbReference type="ARBA" id="ARBA00013021"/>
    </source>
</evidence>
<dbReference type="GO" id="GO:0005829">
    <property type="term" value="C:cytosol"/>
    <property type="evidence" value="ECO:0007669"/>
    <property type="project" value="TreeGrafter"/>
</dbReference>
<comment type="similarity">
    <text evidence="1">Belongs to the peroxiredoxin family. AhpC/Prx1 subfamily.</text>
</comment>
<feature type="domain" description="Thioredoxin" evidence="11">
    <location>
        <begin position="15"/>
        <end position="171"/>
    </location>
</feature>
<dbReference type="GO" id="GO:0045454">
    <property type="term" value="P:cell redox homeostasis"/>
    <property type="evidence" value="ECO:0007669"/>
    <property type="project" value="TreeGrafter"/>
</dbReference>
<evidence type="ECO:0000256" key="5">
    <source>
        <dbReference type="ARBA" id="ARBA00022559"/>
    </source>
</evidence>
<reference evidence="13" key="1">
    <citation type="submission" date="2015-07" db="EMBL/GenBank/DDBJ databases">
        <title>Draft Genome Sequence of Roseovarius tolerans EL-164, a producer of N-Acylated Alanine Methyl Esters (NAMEs).</title>
        <authorList>
            <person name="Voget S."/>
            <person name="Bruns H."/>
            <person name="Wagner-Doebler I."/>
            <person name="Schulz S."/>
            <person name="Daniel R."/>
        </authorList>
    </citation>
    <scope>NUCLEOTIDE SEQUENCE [LARGE SCALE GENOMIC DNA]</scope>
    <source>
        <strain evidence="13">EL-164</strain>
    </source>
</reference>
<evidence type="ECO:0000256" key="2">
    <source>
        <dbReference type="ARBA" id="ARBA00011654"/>
    </source>
</evidence>
<sequence>MRIPSAYRRSVKWLPQIGDIFPNFAVDTTQGALDLWDWSAGSWTFLFSHPAASTPVCTTELGAISGNKDDFNALGVKALGLTGSTIQEQLDWHKEIEAFFDTEVWFPTAADPEGRLAALFGMRHDEEHKTWPIRKSFILDPQMRIRMIFEYPIFIGRSIEETLRVVEALQLRDRTGAATPADWQELDPVIIPDSRCELDVMRDFGVGSHYLLPYLRVVQGDAQGCRLTPVPLQVVPSGSACPIEQADQQ</sequence>
<evidence type="ECO:0000256" key="9">
    <source>
        <dbReference type="ARBA" id="ARBA00032077"/>
    </source>
</evidence>
<dbReference type="EC" id="1.11.1.26" evidence="3"/>
<dbReference type="PANTHER" id="PTHR10681">
    <property type="entry name" value="THIOREDOXIN PEROXIDASE"/>
    <property type="match status" value="1"/>
</dbReference>
<dbReference type="Pfam" id="PF10417">
    <property type="entry name" value="1-cysPrx_C"/>
    <property type="match status" value="1"/>
</dbReference>
<name>A0A0L6CUJ2_9RHOB</name>
<organism evidence="12 13">
    <name type="scientific">Roseovarius tolerans</name>
    <dbReference type="NCBI Taxonomy" id="74031"/>
    <lineage>
        <taxon>Bacteria</taxon>
        <taxon>Pseudomonadati</taxon>
        <taxon>Pseudomonadota</taxon>
        <taxon>Alphaproteobacteria</taxon>
        <taxon>Rhodobacterales</taxon>
        <taxon>Roseobacteraceae</taxon>
        <taxon>Roseovarius</taxon>
    </lineage>
</organism>
<comment type="catalytic activity">
    <reaction evidence="10">
        <text>a hydroperoxide + NADH + H(+) = an alcohol + NAD(+) + H2O</text>
        <dbReference type="Rhea" id="RHEA:62628"/>
        <dbReference type="ChEBI" id="CHEBI:15377"/>
        <dbReference type="ChEBI" id="CHEBI:15378"/>
        <dbReference type="ChEBI" id="CHEBI:30879"/>
        <dbReference type="ChEBI" id="CHEBI:35924"/>
        <dbReference type="ChEBI" id="CHEBI:57540"/>
        <dbReference type="ChEBI" id="CHEBI:57945"/>
        <dbReference type="EC" id="1.11.1.26"/>
    </reaction>
</comment>
<protein>
    <recommendedName>
        <fullName evidence="4">Alkyl hydroperoxide reductase C</fullName>
        <ecNumber evidence="3">1.11.1.26</ecNumber>
    </recommendedName>
    <alternativeName>
        <fullName evidence="9">Peroxiredoxin</fullName>
    </alternativeName>
</protein>
<gene>
    <name evidence="12" type="primary">ahpC</name>
    <name evidence="12" type="ORF">ROTO_22850</name>
</gene>
<evidence type="ECO:0000256" key="7">
    <source>
        <dbReference type="ARBA" id="ARBA00023002"/>
    </source>
</evidence>
<dbReference type="InterPro" id="IPR036249">
    <property type="entry name" value="Thioredoxin-like_sf"/>
</dbReference>
<dbReference type="GO" id="GO:0042744">
    <property type="term" value="P:hydrogen peroxide catabolic process"/>
    <property type="evidence" value="ECO:0007669"/>
    <property type="project" value="TreeGrafter"/>
</dbReference>
<keyword evidence="7 12" id="KW-0560">Oxidoreductase</keyword>
<proteinExistence type="inferred from homology"/>
<dbReference type="AlphaFoldDB" id="A0A0L6CUJ2"/>
<evidence type="ECO:0000313" key="13">
    <source>
        <dbReference type="Proteomes" id="UP000037046"/>
    </source>
</evidence>
<dbReference type="STRING" id="74031.SAMN04488077_10724"/>
<dbReference type="InterPro" id="IPR000866">
    <property type="entry name" value="AhpC/TSA"/>
</dbReference>
<dbReference type="Gene3D" id="3.30.1020.10">
    <property type="entry name" value="Antioxidant, Horf6, Chain A, domain2"/>
    <property type="match status" value="1"/>
</dbReference>
<evidence type="ECO:0000256" key="10">
    <source>
        <dbReference type="ARBA" id="ARBA00047572"/>
    </source>
</evidence>
<accession>A0A0L6CUJ2</accession>